<feature type="region of interest" description="Disordered" evidence="1">
    <location>
        <begin position="397"/>
        <end position="417"/>
    </location>
</feature>
<keyword evidence="3" id="KW-1185">Reference proteome</keyword>
<protein>
    <recommendedName>
        <fullName evidence="4">C2H2-type domain-containing protein</fullName>
    </recommendedName>
</protein>
<evidence type="ECO:0008006" key="4">
    <source>
        <dbReference type="Google" id="ProtNLM"/>
    </source>
</evidence>
<feature type="compositionally biased region" description="Basic residues" evidence="1">
    <location>
        <begin position="1"/>
        <end position="17"/>
    </location>
</feature>
<dbReference type="Proteomes" id="UP000799772">
    <property type="component" value="Unassembled WGS sequence"/>
</dbReference>
<gene>
    <name evidence="2" type="ORF">NA57DRAFT_78387</name>
</gene>
<dbReference type="Gene3D" id="3.30.160.60">
    <property type="entry name" value="Classic Zinc Finger"/>
    <property type="match status" value="1"/>
</dbReference>
<dbReference type="AlphaFoldDB" id="A0A9P4I9Y9"/>
<dbReference type="EMBL" id="ML978129">
    <property type="protein sequence ID" value="KAF2096794.1"/>
    <property type="molecule type" value="Genomic_DNA"/>
</dbReference>
<accession>A0A9P4I9Y9</accession>
<feature type="region of interest" description="Disordered" evidence="1">
    <location>
        <begin position="1"/>
        <end position="26"/>
    </location>
</feature>
<evidence type="ECO:0000256" key="1">
    <source>
        <dbReference type="SAM" id="MobiDB-lite"/>
    </source>
</evidence>
<sequence length="417" mass="43977">MSSHNRKSIISSRHGRPRAFSTLTPHLTEAHGITADRISRTRSRSTQSNLLSERHQQAILDAVASSQAFHTPQYQPSPSPRGSFTGSSIDPRSLSLAPSESLPTPVANLSVLPIDHPSGTLIHGGPEGEKAFVAGALEGQNMSATAYMLPSYGHMDPYNSGHYQSSYQSGGAYIAEESHNASHASTPVTTYATSYTTSPALMSTSPRVPQGQERSEGRTHRGGSYPGAYHSTAPSPYLPAGSPAQQAYGFANSSPHVAQFASQSPGVANHDLASGTYGSTYSIQHPTYPAGTYESGYHSAAAPSPGYGAPQTGASYITSQGYAVSASADAATSSAEDSGVRILNARPKPQCWDHGCNGRQFSTFSNLLRHQREKSGTAAKSVCPRCGAEFTRTTARNGHMAHDKCKRKSTTSTSGAE</sequence>
<evidence type="ECO:0000313" key="2">
    <source>
        <dbReference type="EMBL" id="KAF2096794.1"/>
    </source>
</evidence>
<comment type="caution">
    <text evidence="2">The sequence shown here is derived from an EMBL/GenBank/DDBJ whole genome shotgun (WGS) entry which is preliminary data.</text>
</comment>
<name>A0A9P4I9Y9_9PEZI</name>
<feature type="region of interest" description="Disordered" evidence="1">
    <location>
        <begin position="69"/>
        <end position="101"/>
    </location>
</feature>
<reference evidence="2" key="1">
    <citation type="journal article" date="2020" name="Stud. Mycol.">
        <title>101 Dothideomycetes genomes: a test case for predicting lifestyles and emergence of pathogens.</title>
        <authorList>
            <person name="Haridas S."/>
            <person name="Albert R."/>
            <person name="Binder M."/>
            <person name="Bloem J."/>
            <person name="Labutti K."/>
            <person name="Salamov A."/>
            <person name="Andreopoulos B."/>
            <person name="Baker S."/>
            <person name="Barry K."/>
            <person name="Bills G."/>
            <person name="Bluhm B."/>
            <person name="Cannon C."/>
            <person name="Castanera R."/>
            <person name="Culley D."/>
            <person name="Daum C."/>
            <person name="Ezra D."/>
            <person name="Gonzalez J."/>
            <person name="Henrissat B."/>
            <person name="Kuo A."/>
            <person name="Liang C."/>
            <person name="Lipzen A."/>
            <person name="Lutzoni F."/>
            <person name="Magnuson J."/>
            <person name="Mondo S."/>
            <person name="Nolan M."/>
            <person name="Ohm R."/>
            <person name="Pangilinan J."/>
            <person name="Park H.-J."/>
            <person name="Ramirez L."/>
            <person name="Alfaro M."/>
            <person name="Sun H."/>
            <person name="Tritt A."/>
            <person name="Yoshinaga Y."/>
            <person name="Zwiers L.-H."/>
            <person name="Turgeon B."/>
            <person name="Goodwin S."/>
            <person name="Spatafora J."/>
            <person name="Crous P."/>
            <person name="Grigoriev I."/>
        </authorList>
    </citation>
    <scope>NUCLEOTIDE SEQUENCE</scope>
    <source>
        <strain evidence="2">CBS 133067</strain>
    </source>
</reference>
<organism evidence="2 3">
    <name type="scientific">Rhizodiscina lignyota</name>
    <dbReference type="NCBI Taxonomy" id="1504668"/>
    <lineage>
        <taxon>Eukaryota</taxon>
        <taxon>Fungi</taxon>
        <taxon>Dikarya</taxon>
        <taxon>Ascomycota</taxon>
        <taxon>Pezizomycotina</taxon>
        <taxon>Dothideomycetes</taxon>
        <taxon>Pleosporomycetidae</taxon>
        <taxon>Aulographales</taxon>
        <taxon>Rhizodiscinaceae</taxon>
        <taxon>Rhizodiscina</taxon>
    </lineage>
</organism>
<evidence type="ECO:0000313" key="3">
    <source>
        <dbReference type="Proteomes" id="UP000799772"/>
    </source>
</evidence>
<dbReference type="OrthoDB" id="5366256at2759"/>
<proteinExistence type="predicted"/>
<feature type="region of interest" description="Disordered" evidence="1">
    <location>
        <begin position="197"/>
        <end position="241"/>
    </location>
</feature>